<reference evidence="1" key="1">
    <citation type="journal article" date="2021" name="PeerJ">
        <title>Extensive microbial diversity within the chicken gut microbiome revealed by metagenomics and culture.</title>
        <authorList>
            <person name="Gilroy R."/>
            <person name="Ravi A."/>
            <person name="Getino M."/>
            <person name="Pursley I."/>
            <person name="Horton D.L."/>
            <person name="Alikhan N.F."/>
            <person name="Baker D."/>
            <person name="Gharbi K."/>
            <person name="Hall N."/>
            <person name="Watson M."/>
            <person name="Adriaenssens E.M."/>
            <person name="Foster-Nyarko E."/>
            <person name="Jarju S."/>
            <person name="Secka A."/>
            <person name="Antonio M."/>
            <person name="Oren A."/>
            <person name="Chaudhuri R.R."/>
            <person name="La Ragione R."/>
            <person name="Hildebrand F."/>
            <person name="Pallen M.J."/>
        </authorList>
    </citation>
    <scope>NUCLEOTIDE SEQUENCE</scope>
    <source>
        <strain evidence="1">ChiHecolR3B27-1887</strain>
    </source>
</reference>
<proteinExistence type="predicted"/>
<organism evidence="1 2">
    <name type="scientific">Candidatus Olsenella stercoravium</name>
    <dbReference type="NCBI Taxonomy" id="2838713"/>
    <lineage>
        <taxon>Bacteria</taxon>
        <taxon>Bacillati</taxon>
        <taxon>Actinomycetota</taxon>
        <taxon>Coriobacteriia</taxon>
        <taxon>Coriobacteriales</taxon>
        <taxon>Atopobiaceae</taxon>
        <taxon>Olsenella</taxon>
    </lineage>
</organism>
<evidence type="ECO:0000313" key="2">
    <source>
        <dbReference type="Proteomes" id="UP000824029"/>
    </source>
</evidence>
<gene>
    <name evidence="1" type="ORF">IAA22_08405</name>
</gene>
<dbReference type="Proteomes" id="UP000824029">
    <property type="component" value="Unassembled WGS sequence"/>
</dbReference>
<evidence type="ECO:0000313" key="1">
    <source>
        <dbReference type="EMBL" id="HIZ19111.1"/>
    </source>
</evidence>
<dbReference type="EMBL" id="DXBZ01000165">
    <property type="protein sequence ID" value="HIZ19111.1"/>
    <property type="molecule type" value="Genomic_DNA"/>
</dbReference>
<name>A0A9D2IQ63_9ACTN</name>
<comment type="caution">
    <text evidence="1">The sequence shown here is derived from an EMBL/GenBank/DDBJ whole genome shotgun (WGS) entry which is preliminary data.</text>
</comment>
<accession>A0A9D2IQ63</accession>
<protein>
    <submittedName>
        <fullName evidence="1">Zinc dependent phospholipase C family protein</fullName>
    </submittedName>
</protein>
<reference evidence="1" key="2">
    <citation type="submission" date="2021-04" db="EMBL/GenBank/DDBJ databases">
        <authorList>
            <person name="Gilroy R."/>
        </authorList>
    </citation>
    <scope>NUCLEOTIDE SEQUENCE</scope>
    <source>
        <strain evidence="1">ChiHecolR3B27-1887</strain>
    </source>
</reference>
<sequence>MPALITHHIFGEDILSELPRGLVEGEEELLAFLLGNQGPDPLFARFSTLPSRAATCRELAHKIQSGHITRSMLALRDGVAHLPRADERVGRAFALGLLGHYALDRSAHPFVIAQQRALCDVDPSLAGLEREVHAIIESDVDTWILWEKRHATICERPSATNLMRTARTERVAGALLSQVALGVFGVAIDAREYAAAVRDYEWLYRLVEPTGSARARLAALAERALRGTSLTTASAHYVRRSDECPAANLERHVWVHPFTGERRTDSFADLFDEARLAYPALAEAFARGGETRLRELVAGLDFAGRPEADD</sequence>
<dbReference type="AlphaFoldDB" id="A0A9D2IQ63"/>